<dbReference type="EMBL" id="BARS01004309">
    <property type="protein sequence ID" value="GAF76162.1"/>
    <property type="molecule type" value="Genomic_DNA"/>
</dbReference>
<dbReference type="InterPro" id="IPR002205">
    <property type="entry name" value="Topo_IIA_dom_A"/>
</dbReference>
<keyword evidence="6" id="KW-0413">Isomerase</keyword>
<dbReference type="Gene3D" id="3.30.1360.40">
    <property type="match status" value="1"/>
</dbReference>
<evidence type="ECO:0000259" key="7">
    <source>
        <dbReference type="PROSITE" id="PS52040"/>
    </source>
</evidence>
<evidence type="ECO:0000313" key="8">
    <source>
        <dbReference type="EMBL" id="GAF76162.1"/>
    </source>
</evidence>
<feature type="domain" description="Topo IIA-type catalytic" evidence="7">
    <location>
        <begin position="1"/>
        <end position="254"/>
    </location>
</feature>
<dbReference type="GO" id="GO:0006265">
    <property type="term" value="P:DNA topological change"/>
    <property type="evidence" value="ECO:0007669"/>
    <property type="project" value="InterPro"/>
</dbReference>
<evidence type="ECO:0000256" key="4">
    <source>
        <dbReference type="ARBA" id="ARBA00023029"/>
    </source>
</evidence>
<dbReference type="InterPro" id="IPR006691">
    <property type="entry name" value="GyrA/parC_rep"/>
</dbReference>
<dbReference type="SUPFAM" id="SSF101904">
    <property type="entry name" value="GyrA/ParC C-terminal domain-like"/>
    <property type="match status" value="1"/>
</dbReference>
<gene>
    <name evidence="8" type="ORF">S01H1_08394</name>
</gene>
<reference evidence="8" key="1">
    <citation type="journal article" date="2014" name="Front. Microbiol.">
        <title>High frequency of phylogenetically diverse reductive dehalogenase-homologous genes in deep subseafloor sedimentary metagenomes.</title>
        <authorList>
            <person name="Kawai M."/>
            <person name="Futagami T."/>
            <person name="Toyoda A."/>
            <person name="Takaki Y."/>
            <person name="Nishi S."/>
            <person name="Hori S."/>
            <person name="Arai W."/>
            <person name="Tsubouchi T."/>
            <person name="Morono Y."/>
            <person name="Uchiyama I."/>
            <person name="Ito T."/>
            <person name="Fujiyama A."/>
            <person name="Inagaki F."/>
            <person name="Takami H."/>
        </authorList>
    </citation>
    <scope>NUCLEOTIDE SEQUENCE</scope>
    <source>
        <strain evidence="8">Expedition CK06-06</strain>
    </source>
</reference>
<dbReference type="FunFam" id="1.10.268.10:FF:000001">
    <property type="entry name" value="DNA gyrase subunit A"/>
    <property type="match status" value="1"/>
</dbReference>
<accession>X0SJV4</accession>
<dbReference type="SMART" id="SM00434">
    <property type="entry name" value="TOP4c"/>
    <property type="match status" value="1"/>
</dbReference>
<dbReference type="AlphaFoldDB" id="X0SJV4"/>
<dbReference type="Pfam" id="PF03989">
    <property type="entry name" value="DNA_gyraseA_C"/>
    <property type="match status" value="4"/>
</dbReference>
<proteinExistence type="inferred from homology"/>
<evidence type="ECO:0000256" key="2">
    <source>
        <dbReference type="ARBA" id="ARBA00008263"/>
    </source>
</evidence>
<dbReference type="PANTHER" id="PTHR43493:SF5">
    <property type="entry name" value="DNA GYRASE SUBUNIT A, CHLOROPLASTIC_MITOCHONDRIAL"/>
    <property type="match status" value="1"/>
</dbReference>
<comment type="caution">
    <text evidence="8">The sequence shown here is derived from an EMBL/GenBank/DDBJ whole genome shotgun (WGS) entry which is preliminary data.</text>
</comment>
<dbReference type="GO" id="GO:0003677">
    <property type="term" value="F:DNA binding"/>
    <property type="evidence" value="ECO:0007669"/>
    <property type="project" value="UniProtKB-KW"/>
</dbReference>
<dbReference type="InterPro" id="IPR013758">
    <property type="entry name" value="Topo_IIA_A/C_ab"/>
</dbReference>
<name>X0SJV4_9ZZZZ</name>
<dbReference type="GO" id="GO:0009330">
    <property type="term" value="C:DNA topoisomerase type II (double strand cut, ATP-hydrolyzing) complex"/>
    <property type="evidence" value="ECO:0007669"/>
    <property type="project" value="TreeGrafter"/>
</dbReference>
<comment type="catalytic activity">
    <reaction evidence="1">
        <text>ATP-dependent breakage, passage and rejoining of double-stranded DNA.</text>
        <dbReference type="EC" id="5.6.2.2"/>
    </reaction>
</comment>
<dbReference type="InterPro" id="IPR013760">
    <property type="entry name" value="Topo_IIA-like_dom_sf"/>
</dbReference>
<keyword evidence="5" id="KW-0238">DNA-binding</keyword>
<evidence type="ECO:0000256" key="6">
    <source>
        <dbReference type="ARBA" id="ARBA00023235"/>
    </source>
</evidence>
<dbReference type="PANTHER" id="PTHR43493">
    <property type="entry name" value="DNA GYRASE/TOPOISOMERASE SUBUNIT A"/>
    <property type="match status" value="1"/>
</dbReference>
<feature type="non-terminal residue" evidence="8">
    <location>
        <position position="459"/>
    </location>
</feature>
<dbReference type="InterPro" id="IPR013757">
    <property type="entry name" value="Topo_IIA_A_a_sf"/>
</dbReference>
<dbReference type="InterPro" id="IPR050220">
    <property type="entry name" value="Type_II_DNA_Topoisomerases"/>
</dbReference>
<sequence length="459" mass="52431">ADIEEMSKGRHQIVVTELPYQTNKATLVERIAELAKGKRIEGISELRDESDRHGMRIVIELRRDAQPEQVLNNLYRHTAMQSAFFVNMLALVDGQPRVLSLKTVLQQYIKFRQEIIVRRSHYELRRAMERAHILEGLKIALDNLDRIIDTIRRSQSAESARKNLMDAFSLTQVQAQAILDMQLRRLAALERKKVTDEYTEVLKTIAYLEDLLANPRKVLFLIKQDINELKEKYGDPRRTEIIEEELTEFREADLIPHRRVVLTLTNRGYIKRMPSDSYRVQTRGGRGATGTREVEGVHRLRTADTHDTILFFTDRGRVFSLKCYKIPEDTSRTTKGTPLVKLLSLDEREQVTEILPISSFVPDSFVVMATRSGQIKKTALEKFALVRSNGLIANKVRKEDELVAVRMARSEDDVIVVTEKGQAIRFTVATLRAASRSSGGVRAIHLNAGDRVVAMDITS</sequence>
<evidence type="ECO:0000256" key="1">
    <source>
        <dbReference type="ARBA" id="ARBA00000185"/>
    </source>
</evidence>
<dbReference type="GO" id="GO:0003918">
    <property type="term" value="F:DNA topoisomerase type II (double strand cut, ATP-hydrolyzing) activity"/>
    <property type="evidence" value="ECO:0007669"/>
    <property type="project" value="UniProtKB-EC"/>
</dbReference>
<dbReference type="GO" id="GO:0005737">
    <property type="term" value="C:cytoplasm"/>
    <property type="evidence" value="ECO:0007669"/>
    <property type="project" value="TreeGrafter"/>
</dbReference>
<evidence type="ECO:0000256" key="5">
    <source>
        <dbReference type="ARBA" id="ARBA00023125"/>
    </source>
</evidence>
<evidence type="ECO:0000256" key="3">
    <source>
        <dbReference type="ARBA" id="ARBA00012895"/>
    </source>
</evidence>
<feature type="non-terminal residue" evidence="8">
    <location>
        <position position="1"/>
    </location>
</feature>
<dbReference type="SUPFAM" id="SSF56719">
    <property type="entry name" value="Type II DNA topoisomerase"/>
    <property type="match status" value="1"/>
</dbReference>
<dbReference type="InterPro" id="IPR035516">
    <property type="entry name" value="Gyrase/topoIV_suA_C"/>
</dbReference>
<dbReference type="Gene3D" id="3.90.199.10">
    <property type="entry name" value="Topoisomerase II, domain 5"/>
    <property type="match status" value="1"/>
</dbReference>
<dbReference type="PROSITE" id="PS52040">
    <property type="entry name" value="TOPO_IIA"/>
    <property type="match status" value="1"/>
</dbReference>
<dbReference type="FunFam" id="3.30.1360.40:FF:000002">
    <property type="entry name" value="DNA gyrase subunit A"/>
    <property type="match status" value="1"/>
</dbReference>
<dbReference type="EC" id="5.6.2.2" evidence="3"/>
<dbReference type="Gene3D" id="1.10.268.10">
    <property type="entry name" value="Topoisomerase, domain 3"/>
    <property type="match status" value="1"/>
</dbReference>
<dbReference type="Gene3D" id="2.120.10.90">
    <property type="entry name" value="DNA gyrase/topoisomerase IV, subunit A, C-terminal"/>
    <property type="match status" value="1"/>
</dbReference>
<protein>
    <recommendedName>
        <fullName evidence="3">DNA topoisomerase (ATP-hydrolyzing)</fullName>
        <ecNumber evidence="3">5.6.2.2</ecNumber>
    </recommendedName>
</protein>
<organism evidence="8">
    <name type="scientific">marine sediment metagenome</name>
    <dbReference type="NCBI Taxonomy" id="412755"/>
    <lineage>
        <taxon>unclassified sequences</taxon>
        <taxon>metagenomes</taxon>
        <taxon>ecological metagenomes</taxon>
    </lineage>
</organism>
<comment type="similarity">
    <text evidence="2">Belongs to the type II topoisomerase GyrA/ParC subunit family.</text>
</comment>
<dbReference type="GO" id="GO:0005524">
    <property type="term" value="F:ATP binding"/>
    <property type="evidence" value="ECO:0007669"/>
    <property type="project" value="InterPro"/>
</dbReference>
<keyword evidence="4" id="KW-0799">Topoisomerase</keyword>
<dbReference type="Pfam" id="PF00521">
    <property type="entry name" value="DNA_topoisoIV"/>
    <property type="match status" value="1"/>
</dbReference>